<gene>
    <name evidence="2" type="ORF">T310_9617</name>
</gene>
<comment type="caution">
    <text evidence="2">The sequence shown here is derived from an EMBL/GenBank/DDBJ whole genome shotgun (WGS) entry which is preliminary data.</text>
</comment>
<protein>
    <submittedName>
        <fullName evidence="2">Uncharacterized protein</fullName>
    </submittedName>
</protein>
<accession>A0A0F4YF00</accession>
<dbReference type="GeneID" id="25321549"/>
<evidence type="ECO:0000313" key="3">
    <source>
        <dbReference type="Proteomes" id="UP000053958"/>
    </source>
</evidence>
<dbReference type="AlphaFoldDB" id="A0A0F4YF00"/>
<feature type="signal peptide" evidence="1">
    <location>
        <begin position="1"/>
        <end position="16"/>
    </location>
</feature>
<name>A0A0F4YF00_RASE3</name>
<dbReference type="RefSeq" id="XP_013323409.1">
    <property type="nucleotide sequence ID" value="XM_013467955.1"/>
</dbReference>
<reference evidence="2 3" key="1">
    <citation type="submission" date="2015-04" db="EMBL/GenBank/DDBJ databases">
        <authorList>
            <person name="Heijne W.H."/>
            <person name="Fedorova N.D."/>
            <person name="Nierman W.C."/>
            <person name="Vollebregt A.W."/>
            <person name="Zhao Z."/>
            <person name="Wu L."/>
            <person name="Kumar M."/>
            <person name="Stam H."/>
            <person name="van den Berg M.A."/>
            <person name="Pel H.J."/>
        </authorList>
    </citation>
    <scope>NUCLEOTIDE SEQUENCE [LARGE SCALE GENOMIC DNA]</scope>
    <source>
        <strain evidence="2 3">CBS 393.64</strain>
    </source>
</reference>
<evidence type="ECO:0000313" key="2">
    <source>
        <dbReference type="EMBL" id="KKA16797.1"/>
    </source>
</evidence>
<feature type="chain" id="PRO_5002481669" evidence="1">
    <location>
        <begin position="17"/>
        <end position="123"/>
    </location>
</feature>
<organism evidence="2 3">
    <name type="scientific">Rasamsonia emersonii (strain ATCC 16479 / CBS 393.64 / IMI 116815)</name>
    <dbReference type="NCBI Taxonomy" id="1408163"/>
    <lineage>
        <taxon>Eukaryota</taxon>
        <taxon>Fungi</taxon>
        <taxon>Dikarya</taxon>
        <taxon>Ascomycota</taxon>
        <taxon>Pezizomycotina</taxon>
        <taxon>Eurotiomycetes</taxon>
        <taxon>Eurotiomycetidae</taxon>
        <taxon>Eurotiales</taxon>
        <taxon>Trichocomaceae</taxon>
        <taxon>Rasamsonia</taxon>
    </lineage>
</organism>
<keyword evidence="3" id="KW-1185">Reference proteome</keyword>
<dbReference type="EMBL" id="LASV01000734">
    <property type="protein sequence ID" value="KKA16797.1"/>
    <property type="molecule type" value="Genomic_DNA"/>
</dbReference>
<proteinExistence type="predicted"/>
<keyword evidence="1" id="KW-0732">Signal</keyword>
<dbReference type="Proteomes" id="UP000053958">
    <property type="component" value="Unassembled WGS sequence"/>
</dbReference>
<evidence type="ECO:0000256" key="1">
    <source>
        <dbReference type="SAM" id="SignalP"/>
    </source>
</evidence>
<sequence length="123" mass="13673">MLLTLASLLILHGRNMFTTTPAPTERRTVPTGGELIFWSGFEKTEDGVVIGMTNRFNSSRQSLTTDDSIIHTSVRHYGILCKVMLRKAPGKLAEYVYGVRTTMSSEPAGIMVKKTLFFMQITG</sequence>